<dbReference type="PANTHER" id="PTHR10408">
    <property type="entry name" value="STEROL O-ACYLTRANSFERASE"/>
    <property type="match status" value="1"/>
</dbReference>
<dbReference type="VEuPathDB" id="ToxoDB:LOC113146520"/>
<proteinExistence type="inferred from homology"/>
<keyword evidence="6 10" id="KW-1133">Transmembrane helix</keyword>
<comment type="similarity">
    <text evidence="2">Belongs to the membrane-bound acyltransferase family. Sterol o-acyltransferase subfamily.</text>
</comment>
<evidence type="ECO:0000256" key="7">
    <source>
        <dbReference type="ARBA" id="ARBA00023136"/>
    </source>
</evidence>
<feature type="region of interest" description="Disordered" evidence="9">
    <location>
        <begin position="65"/>
        <end position="87"/>
    </location>
</feature>
<keyword evidence="5" id="KW-0256">Endoplasmic reticulum</keyword>
<evidence type="ECO:0000256" key="4">
    <source>
        <dbReference type="ARBA" id="ARBA00022692"/>
    </source>
</evidence>
<dbReference type="EMBL" id="JROU02001115">
    <property type="protein sequence ID" value="OEH77354.1"/>
    <property type="molecule type" value="Genomic_DNA"/>
</dbReference>
<evidence type="ECO:0000256" key="9">
    <source>
        <dbReference type="SAM" id="MobiDB-lite"/>
    </source>
</evidence>
<comment type="subcellular location">
    <subcellularLocation>
        <location evidence="1">Endoplasmic reticulum membrane</location>
        <topology evidence="1">Multi-pass membrane protein</topology>
    </subcellularLocation>
</comment>
<feature type="compositionally biased region" description="Polar residues" evidence="9">
    <location>
        <begin position="34"/>
        <end position="44"/>
    </location>
</feature>
<comment type="caution">
    <text evidence="11">The sequence shown here is derived from an EMBL/GenBank/DDBJ whole genome shotgun (WGS) entry which is preliminary data.</text>
</comment>
<evidence type="ECO:0000313" key="12">
    <source>
        <dbReference type="Proteomes" id="UP000095192"/>
    </source>
</evidence>
<keyword evidence="3" id="KW-0808">Transferase</keyword>
<gene>
    <name evidence="11" type="ORF">cyc_02878</name>
</gene>
<evidence type="ECO:0000256" key="3">
    <source>
        <dbReference type="ARBA" id="ARBA00022679"/>
    </source>
</evidence>
<dbReference type="InParanoid" id="A0A1D3D1N3"/>
<feature type="region of interest" description="Disordered" evidence="9">
    <location>
        <begin position="1"/>
        <end position="45"/>
    </location>
</feature>
<protein>
    <submittedName>
        <fullName evidence="11">Acyl-cholesterol acyltransferase</fullName>
    </submittedName>
</protein>
<dbReference type="AlphaFoldDB" id="A0A1D3D1N3"/>
<dbReference type="VEuPathDB" id="ToxoDB:cyc_02878"/>
<feature type="transmembrane region" description="Helical" evidence="10">
    <location>
        <begin position="121"/>
        <end position="142"/>
    </location>
</feature>
<name>A0A1D3D1N3_9EIME</name>
<reference evidence="11 12" key="1">
    <citation type="journal article" date="2016" name="BMC Genomics">
        <title>Comparative genomics reveals Cyclospora cayetanensis possesses coccidia-like metabolism and invasion components but unique surface antigens.</title>
        <authorList>
            <person name="Liu S."/>
            <person name="Wang L."/>
            <person name="Zheng H."/>
            <person name="Xu Z."/>
            <person name="Roellig D.M."/>
            <person name="Li N."/>
            <person name="Frace M.A."/>
            <person name="Tang K."/>
            <person name="Arrowood M.J."/>
            <person name="Moss D.M."/>
            <person name="Zhang L."/>
            <person name="Feng Y."/>
            <person name="Xiao L."/>
        </authorList>
    </citation>
    <scope>NUCLEOTIDE SEQUENCE [LARGE SCALE GENOMIC DNA]</scope>
    <source>
        <strain evidence="11 12">CHN_HEN01</strain>
    </source>
</reference>
<feature type="region of interest" description="Disordered" evidence="9">
    <location>
        <begin position="905"/>
        <end position="926"/>
    </location>
</feature>
<feature type="transmembrane region" description="Helical" evidence="10">
    <location>
        <begin position="402"/>
        <end position="419"/>
    </location>
</feature>
<dbReference type="InterPro" id="IPR014371">
    <property type="entry name" value="Oat_ACAT_DAG_ARE"/>
</dbReference>
<keyword evidence="12" id="KW-1185">Reference proteome</keyword>
<feature type="transmembrane region" description="Helical" evidence="10">
    <location>
        <begin position="455"/>
        <end position="473"/>
    </location>
</feature>
<evidence type="ECO:0000256" key="1">
    <source>
        <dbReference type="ARBA" id="ARBA00004477"/>
    </source>
</evidence>
<keyword evidence="8 11" id="KW-0012">Acyltransferase</keyword>
<dbReference type="GO" id="GO:0008374">
    <property type="term" value="F:O-acyltransferase activity"/>
    <property type="evidence" value="ECO:0007669"/>
    <property type="project" value="InterPro"/>
</dbReference>
<evidence type="ECO:0000256" key="10">
    <source>
        <dbReference type="SAM" id="Phobius"/>
    </source>
</evidence>
<dbReference type="PANTHER" id="PTHR10408:SF9">
    <property type="entry name" value="STEROL O-ACYLTRANSFERASE 2-RELATED"/>
    <property type="match status" value="1"/>
</dbReference>
<evidence type="ECO:0000256" key="5">
    <source>
        <dbReference type="ARBA" id="ARBA00022824"/>
    </source>
</evidence>
<feature type="transmembrane region" description="Helical" evidence="10">
    <location>
        <begin position="283"/>
        <end position="306"/>
    </location>
</feature>
<keyword evidence="4 10" id="KW-0812">Transmembrane</keyword>
<dbReference type="InterPro" id="IPR004299">
    <property type="entry name" value="MBOAT_fam"/>
</dbReference>
<dbReference type="VEuPathDB" id="ToxoDB:LOC34619659"/>
<evidence type="ECO:0000256" key="2">
    <source>
        <dbReference type="ARBA" id="ARBA00009010"/>
    </source>
</evidence>
<dbReference type="Pfam" id="PF03062">
    <property type="entry name" value="MBOAT"/>
    <property type="match status" value="1"/>
</dbReference>
<accession>A0A1D3D1N3</accession>
<feature type="transmembrane region" description="Helical" evidence="10">
    <location>
        <begin position="425"/>
        <end position="443"/>
    </location>
</feature>
<evidence type="ECO:0000256" key="6">
    <source>
        <dbReference type="ARBA" id="ARBA00022989"/>
    </source>
</evidence>
<sequence>MKNRTASASGCAVAAPRSSESVSPSEDVLAATDQPASSACSTNRRAPLSCFGSSANAAAPPLCNDSQGQSDHCPDLGDSRPVSPSQSDINRQAQAEGCCTPSKLDFFDPHSELARSPYRGFATLLFICSGFYLVANPIMRWYEKGEFVDPSMFMWFKLTVWSLTAFGLHFFLMKGYIGRRTLFVLQHLTQFTTIAYAVGHCLYNKWPIIPAAFVQVAAVCNFMKMHSYTEINLEFYLKKDTPDACVYYPQNVNLRNFCYYMVVPSLVYEPYFPRGNGFRPAYFVWKLVSLVSAMTVMYLACTSYLIPTISRSPSVSLMEAMSNLIFPFLFLDLLIFFILFECICNLLAEVTNFGNRDFYHDWWNSTNWDEYSRKWNRPVHKFLLRHVYMETRQKYRFSQQSAVVATFLFSALLHEMIVAVCFRFIRFYLLLLMLFQIPLVALGRYYAHNRCLANAIFWACMLLGLPLLAVAYGREFAQEHFYTENKEFSGEDDPRLSRSWQYAVFATKRTRLTTRSDMSRQTLSPNRIESELRGYKRSATMATDSKGTAAEAGLSSDYGCEKSCASKIYQKDAISGRPEARKRIPAEFVDTPRLQQPAMHTPFGPPLLSSNCPVSATLPATLSGGRYVSYTPPGPVTAQLSALGSSHTVRTTLTHPSLDPQASIYGAPKLVKSAHTGAGAQSSQSHLFPTHATSWTSSVEGPPLSTPCPLAFPSATTSEYRIITPAYDAAKTTVTRYRLPPSVSSKVLLPIKEVEYCSSLHGSHQPPGIQPSLTTYYLPAKGKLKKRRSAFMGRNRGICERWVLPCLDTLFTAISRACNCDMDIVSPTQYAQHPTCAYQIAGGDAVCLRCGETVDSRLVSAYPLSYKSTRALPAFSTQPTKPPDRGDLIPLPQFSQVEFAEKMREERQVSDPASHAAHIGKRRSSALGYPTDNEGLVALPAFVLSDSK</sequence>
<evidence type="ECO:0000256" key="8">
    <source>
        <dbReference type="ARBA" id="ARBA00023315"/>
    </source>
</evidence>
<keyword evidence="7 10" id="KW-0472">Membrane</keyword>
<feature type="transmembrane region" description="Helical" evidence="10">
    <location>
        <begin position="154"/>
        <end position="172"/>
    </location>
</feature>
<evidence type="ECO:0000313" key="11">
    <source>
        <dbReference type="EMBL" id="OEH77354.1"/>
    </source>
</evidence>
<feature type="transmembrane region" description="Helical" evidence="10">
    <location>
        <begin position="326"/>
        <end position="348"/>
    </location>
</feature>
<organism evidence="11 12">
    <name type="scientific">Cyclospora cayetanensis</name>
    <dbReference type="NCBI Taxonomy" id="88456"/>
    <lineage>
        <taxon>Eukaryota</taxon>
        <taxon>Sar</taxon>
        <taxon>Alveolata</taxon>
        <taxon>Apicomplexa</taxon>
        <taxon>Conoidasida</taxon>
        <taxon>Coccidia</taxon>
        <taxon>Eucoccidiorida</taxon>
        <taxon>Eimeriorina</taxon>
        <taxon>Eimeriidae</taxon>
        <taxon>Cyclospora</taxon>
    </lineage>
</organism>
<dbReference type="Proteomes" id="UP000095192">
    <property type="component" value="Unassembled WGS sequence"/>
</dbReference>
<dbReference type="GO" id="GO:0005789">
    <property type="term" value="C:endoplasmic reticulum membrane"/>
    <property type="evidence" value="ECO:0007669"/>
    <property type="project" value="UniProtKB-SubCell"/>
</dbReference>